<protein>
    <submittedName>
        <fullName evidence="2">Uncharacterized protein</fullName>
    </submittedName>
</protein>
<keyword evidence="3" id="KW-1185">Reference proteome</keyword>
<evidence type="ECO:0000313" key="3">
    <source>
        <dbReference type="Proteomes" id="UP000593572"/>
    </source>
</evidence>
<proteinExistence type="predicted"/>
<gene>
    <name evidence="2" type="ORF">Golob_026197</name>
</gene>
<organism evidence="2 3">
    <name type="scientific">Gossypium lobatum</name>
    <dbReference type="NCBI Taxonomy" id="34289"/>
    <lineage>
        <taxon>Eukaryota</taxon>
        <taxon>Viridiplantae</taxon>
        <taxon>Streptophyta</taxon>
        <taxon>Embryophyta</taxon>
        <taxon>Tracheophyta</taxon>
        <taxon>Spermatophyta</taxon>
        <taxon>Magnoliopsida</taxon>
        <taxon>eudicotyledons</taxon>
        <taxon>Gunneridae</taxon>
        <taxon>Pentapetalae</taxon>
        <taxon>rosids</taxon>
        <taxon>malvids</taxon>
        <taxon>Malvales</taxon>
        <taxon>Malvaceae</taxon>
        <taxon>Malvoideae</taxon>
        <taxon>Gossypium</taxon>
    </lineage>
</organism>
<sequence>WNNPARHNGIPTELEDIQLALDQQTEEEKLDDLHKIDLRGKHKEDWPTFHKKYIKMWQRRYDYFSTCEPFLVPELATSADYMDWFRHNDKLYLLATLERSRQCRRRRPRQGPINPSSGEDATAGSTSTSSALKDSIVVQPLGQ</sequence>
<feature type="non-terminal residue" evidence="2">
    <location>
        <position position="1"/>
    </location>
</feature>
<feature type="region of interest" description="Disordered" evidence="1">
    <location>
        <begin position="102"/>
        <end position="143"/>
    </location>
</feature>
<feature type="non-terminal residue" evidence="2">
    <location>
        <position position="143"/>
    </location>
</feature>
<accession>A0A7J8LUN0</accession>
<dbReference type="EMBL" id="JABEZX010000005">
    <property type="protein sequence ID" value="MBA0556063.1"/>
    <property type="molecule type" value="Genomic_DNA"/>
</dbReference>
<evidence type="ECO:0000313" key="2">
    <source>
        <dbReference type="EMBL" id="MBA0556063.1"/>
    </source>
</evidence>
<feature type="compositionally biased region" description="Low complexity" evidence="1">
    <location>
        <begin position="116"/>
        <end position="131"/>
    </location>
</feature>
<reference evidence="2 3" key="1">
    <citation type="journal article" date="2019" name="Genome Biol. Evol.">
        <title>Insights into the evolution of the New World diploid cottons (Gossypium, subgenus Houzingenia) based on genome sequencing.</title>
        <authorList>
            <person name="Grover C.E."/>
            <person name="Arick M.A. 2nd"/>
            <person name="Thrash A."/>
            <person name="Conover J.L."/>
            <person name="Sanders W.S."/>
            <person name="Peterson D.G."/>
            <person name="Frelichowski J.E."/>
            <person name="Scheffler J.A."/>
            <person name="Scheffler B.E."/>
            <person name="Wendel J.F."/>
        </authorList>
    </citation>
    <scope>NUCLEOTIDE SEQUENCE [LARGE SCALE GENOMIC DNA]</scope>
    <source>
        <strain evidence="2">157</strain>
        <tissue evidence="2">Leaf</tissue>
    </source>
</reference>
<name>A0A7J8LUN0_9ROSI</name>
<comment type="caution">
    <text evidence="2">The sequence shown here is derived from an EMBL/GenBank/DDBJ whole genome shotgun (WGS) entry which is preliminary data.</text>
</comment>
<dbReference type="Proteomes" id="UP000593572">
    <property type="component" value="Unassembled WGS sequence"/>
</dbReference>
<dbReference type="AlphaFoldDB" id="A0A7J8LUN0"/>
<evidence type="ECO:0000256" key="1">
    <source>
        <dbReference type="SAM" id="MobiDB-lite"/>
    </source>
</evidence>